<evidence type="ECO:0000313" key="4">
    <source>
        <dbReference type="Proteomes" id="UP000831787"/>
    </source>
</evidence>
<dbReference type="Gene3D" id="3.30.70.260">
    <property type="match status" value="1"/>
</dbReference>
<dbReference type="SUPFAM" id="SSF75445">
    <property type="entry name" value="D-ribose-5-phosphate isomerase (RpiA), lid domain"/>
    <property type="match status" value="1"/>
</dbReference>
<protein>
    <recommendedName>
        <fullName evidence="2">Ribose 5-phosphate isomerase A</fullName>
        <ecNumber evidence="2">5.3.1.6</ecNumber>
    </recommendedName>
</protein>
<reference evidence="3 4" key="1">
    <citation type="submission" date="2022-04" db="EMBL/GenBank/DDBJ databases">
        <title>Halobacillus sp. isolated from saltern.</title>
        <authorList>
            <person name="Won M."/>
            <person name="Lee C.-M."/>
            <person name="Woen H.-Y."/>
            <person name="Kwon S.-W."/>
        </authorList>
    </citation>
    <scope>NUCLEOTIDE SEQUENCE [LARGE SCALE GENOMIC DNA]</scope>
    <source>
        <strain evidence="3 4">SSBR10-3</strain>
    </source>
</reference>
<name>A0ABY4ES36_9BACI</name>
<gene>
    <name evidence="3" type="primary">rpiA</name>
    <name evidence="3" type="ORF">MUN89_12870</name>
</gene>
<dbReference type="Gene3D" id="3.40.50.1360">
    <property type="match status" value="1"/>
</dbReference>
<dbReference type="GO" id="GO:0004751">
    <property type="term" value="F:ribose-5-phosphate isomerase activity"/>
    <property type="evidence" value="ECO:0007669"/>
    <property type="project" value="UniProtKB-EC"/>
</dbReference>
<dbReference type="Proteomes" id="UP000831787">
    <property type="component" value="Chromosome"/>
</dbReference>
<dbReference type="SUPFAM" id="SSF100950">
    <property type="entry name" value="NagB/RpiA/CoA transferase-like"/>
    <property type="match status" value="1"/>
</dbReference>
<dbReference type="EMBL" id="CP095073">
    <property type="protein sequence ID" value="UOQ46469.1"/>
    <property type="molecule type" value="Genomic_DNA"/>
</dbReference>
<evidence type="ECO:0000256" key="1">
    <source>
        <dbReference type="ARBA" id="ARBA00023235"/>
    </source>
</evidence>
<dbReference type="InterPro" id="IPR004788">
    <property type="entry name" value="Ribose5P_isomerase_type_A"/>
</dbReference>
<dbReference type="CDD" id="cd01398">
    <property type="entry name" value="RPI_A"/>
    <property type="match status" value="1"/>
</dbReference>
<dbReference type="NCBIfam" id="NF001924">
    <property type="entry name" value="PRK00702.1"/>
    <property type="match status" value="1"/>
</dbReference>
<keyword evidence="1 3" id="KW-0413">Isomerase</keyword>
<proteinExistence type="predicted"/>
<dbReference type="EC" id="5.3.1.6" evidence="2"/>
<dbReference type="NCBIfam" id="TIGR00021">
    <property type="entry name" value="rpiA"/>
    <property type="match status" value="1"/>
</dbReference>
<evidence type="ECO:0000313" key="3">
    <source>
        <dbReference type="EMBL" id="UOQ46469.1"/>
    </source>
</evidence>
<evidence type="ECO:0000256" key="2">
    <source>
        <dbReference type="NCBIfam" id="TIGR00021"/>
    </source>
</evidence>
<dbReference type="Pfam" id="PF06026">
    <property type="entry name" value="Rib_5-P_isom_A"/>
    <property type="match status" value="1"/>
</dbReference>
<keyword evidence="4" id="KW-1185">Reference proteome</keyword>
<sequence>MTIGLGSGSTVYWLLENLGKRVSKGLKVKGVPSSVKTEKLADKFGIPLTSFHDIQELDLAIDGADEVDDYLNLIKGGGGSLVREKIVIEASKHVIIIGDESKLVKGLGNRPLPIEVIRFGWEVTCRKITRVGAECSLRLEGSHPFISDNGNYILDCDFPTITHPASLHEQLTSLAGVVETGLFVNSADQVILGKENNIRFLERSK</sequence>
<accession>A0ABY4ES36</accession>
<dbReference type="PANTHER" id="PTHR11934:SF0">
    <property type="entry name" value="RIBOSE-5-PHOSPHATE ISOMERASE"/>
    <property type="match status" value="1"/>
</dbReference>
<dbReference type="PANTHER" id="PTHR11934">
    <property type="entry name" value="RIBOSE-5-PHOSPHATE ISOMERASE"/>
    <property type="match status" value="1"/>
</dbReference>
<organism evidence="3 4">
    <name type="scientific">Halobacillus salinarum</name>
    <dbReference type="NCBI Taxonomy" id="2932257"/>
    <lineage>
        <taxon>Bacteria</taxon>
        <taxon>Bacillati</taxon>
        <taxon>Bacillota</taxon>
        <taxon>Bacilli</taxon>
        <taxon>Bacillales</taxon>
        <taxon>Bacillaceae</taxon>
        <taxon>Halobacillus</taxon>
    </lineage>
</organism>
<dbReference type="InterPro" id="IPR037171">
    <property type="entry name" value="NagB/RpiA_transferase-like"/>
</dbReference>